<feature type="domain" description="EGF-like" evidence="9">
    <location>
        <begin position="1616"/>
        <end position="1674"/>
    </location>
</feature>
<dbReference type="SMART" id="SM00179">
    <property type="entry name" value="EGF_CA"/>
    <property type="match status" value="3"/>
</dbReference>
<feature type="domain" description="Cadherin" evidence="10">
    <location>
        <begin position="1217"/>
        <end position="1322"/>
    </location>
</feature>
<feature type="domain" description="Laminin G" evidence="8">
    <location>
        <begin position="1792"/>
        <end position="1987"/>
    </location>
</feature>
<dbReference type="Gene3D" id="2.60.120.200">
    <property type="match status" value="1"/>
</dbReference>
<evidence type="ECO:0000256" key="6">
    <source>
        <dbReference type="PROSITE-ProRule" id="PRU00043"/>
    </source>
</evidence>
<comment type="subcellular location">
    <subcellularLocation>
        <location evidence="1">Membrane</location>
    </subcellularLocation>
</comment>
<sequence length="1996" mass="216173">MSSGSSTESYPAFARIGLRENPGKILNQVTCPDRDSNPGHLVSWPDALTVTPQCFVLQDDSDCARNKEEAASFLIMSVHFTRSIFSIATFQMLVGLLHNVSFPSIPPPEHPNGGMFTTGIFYRGKTHHVMFAAFLGKGTPPLTGSGTVRVVVQDVNDHSPEFERQAYSATVRENMPPGTPVLQPVASDKDADLNAKIRYSLLGDNVERFLVDADSGLITTAVELDREEVQGYHLTLVAQDSSVTEPRASAVNLTVTVLDENDNAPHFSSDRYTVHVPDRTQPGQFVFGAKAVDADEGANSRVAFSLGGEDASLFTIDRDTGVVKAARELSSAGGREREFRVQLRARDGGREAKTATADLTIQLRPSGLFPSLTAPRETKFSLPEDVAAGKVITQLSATSPKPRPTGEIRFAIAGGNVGDALRIDSSTGEVLVAGGGLDFETAPQYVVWVEARDSDVPPLRSVLRLVVNVTDANDNAPVMENALYNASIIEEESPPQKVLQVRATDADSGTNGQLTYRLVNDEDGAFEMDSETGEIYTSVRLDRESVASYQLTVEAVDQGRPQLTGSATVVVTVLDKNDNPPRFTRLFSVNVTENAEPGSFVIKVTSSDLDVGENANATYSFTENPGEKFAIDVITGNVTVAGPLDREAQDEYLLKVAAVDGAWRAETPLTITIQDQNDNAPEFEHSYYSFNFPELQRSVVFVGQVSAADRDKQGPNSVISYSLQHPSDLFTVDPASGELFSKRSLRYKHTALEPSPENQYVLTVMATDNGKPPMSSECLVTVNVVDANNNAPQFEQEEYFTPVPENALAGQQIIRVTAKDDADFGVNAEVEYVKIGGNGSELFEVGKTTGWISVSGISLAGRLLESYSLVVRAVDKGVPPQSDQTVVTLVVTGENRYSPVFTALSYQVIVPENEPLGATIVTMTAADGDEGPNGIVRYSISSGNEREEFRVEPATGAITIHQPLDYDTVPEYRLNITASDLGFEPRQATAMLTVTLTDINDNAPVFNQTSYEAFLPENSPPHSTVYRVQAHDVDSAKNAIIQYSIVGGSGKDVFSIESKTGVIYSKTSFDYEEQNMYVLDILAANPDSPMYGSTKVVIHITGKNEFYPRFMQPVFHFDVSESTEVGTSVGMIQATDQDAGDDGVVFYLFVGSSNDRGFSIGSESGVIKVSRRLDRETQNRVVLTVMAKNAGGIRGNDTDEAQVIVSIQDGNDPPEFLQPLYDAMVSEGASPGTKVVTVKAVDKDVRPQNNQFSYSIIGGNQGHVFKVDPATGDVETTSRLDRETVPAYTLTLGAIDTGSPPQTGTTTVRIAVQDVNDNGPVFDPPEVIGYVTENEPPNTSVMTLTATDPDLPPNGAPFTYRLVGGRQKDLVTVERHSGVVKTTRSIDRETTPRLDILVEVEDSGEPRMKSQHPVTILVLDQNDSPSTPRAVHVLVHAFNDAFPVGKIADVHPNDADTSGEYHCKILSSAPPTRGILTIPSGCDLHTSKVTPGSGYSLSISGNDGRHPDVISTVTVEFVSFDNSTVENSVTLRLENMTASKFLTHFYKGLLDVLKSTFGAGDIVYMYSLHEADGGLELSVAARSPKGYRGKSQMLEMLGRKRATIQQLLQSAAIIVGYTPCQRPTCENGGQCSDGIRVHGETRITDSQTVVFTSPLVSHDFTCRCTDGFTGKRCDRRQDPCSPNPCQAGGTCRRQGFDFQCVCPPLREGKLCELERGDVCDGNPCLNGGSCRESPDGSSFFCLCRPGYRGNQCEAAADSCRPNPCLYGGLCISLKPGYRCSCPEARYGRHCERATFGFNELSFMTFPPLDAGTNDISVVFATTKPDALLVYNFGAQTGGRSDFVALELVAGRAVFSYGGARTAITSVMVNGGSLADGEWHKVTATRNGRVVSLSIAACTEHGDVCKECRPGDATCYADDIGPAGFNIKEEITWTKFYFTEIVRGYGKKKKKKKKKEKKSRNLTKTLVGAGHTMYGLKVVDDVMMTERCTTIVEMEKE</sequence>
<dbReference type="InterPro" id="IPR000742">
    <property type="entry name" value="EGF"/>
</dbReference>
<dbReference type="InterPro" id="IPR013320">
    <property type="entry name" value="ConA-like_dom_sf"/>
</dbReference>
<dbReference type="InterPro" id="IPR002126">
    <property type="entry name" value="Cadherin-like_dom"/>
</dbReference>
<dbReference type="PROSITE" id="PS50026">
    <property type="entry name" value="EGF_3"/>
    <property type="match status" value="4"/>
</dbReference>
<dbReference type="PANTHER" id="PTHR24027:SF438">
    <property type="entry name" value="CADHERIN 23"/>
    <property type="match status" value="1"/>
</dbReference>
<dbReference type="Pfam" id="PF00008">
    <property type="entry name" value="EGF"/>
    <property type="match status" value="2"/>
</dbReference>
<keyword evidence="12" id="KW-1185">Reference proteome</keyword>
<dbReference type="InterPro" id="IPR039808">
    <property type="entry name" value="Cadherin"/>
</dbReference>
<feature type="domain" description="Cadherin" evidence="10">
    <location>
        <begin position="795"/>
        <end position="901"/>
    </location>
</feature>
<feature type="domain" description="EGF-like" evidence="9">
    <location>
        <begin position="1676"/>
        <end position="1712"/>
    </location>
</feature>
<dbReference type="SUPFAM" id="SSF49899">
    <property type="entry name" value="Concanavalin A-like lectins/glucanases"/>
    <property type="match status" value="1"/>
</dbReference>
<organism evidence="11 12">
    <name type="scientific">Periplaneta americana</name>
    <name type="common">American cockroach</name>
    <name type="synonym">Blatta americana</name>
    <dbReference type="NCBI Taxonomy" id="6978"/>
    <lineage>
        <taxon>Eukaryota</taxon>
        <taxon>Metazoa</taxon>
        <taxon>Ecdysozoa</taxon>
        <taxon>Arthropoda</taxon>
        <taxon>Hexapoda</taxon>
        <taxon>Insecta</taxon>
        <taxon>Pterygota</taxon>
        <taxon>Neoptera</taxon>
        <taxon>Polyneoptera</taxon>
        <taxon>Dictyoptera</taxon>
        <taxon>Blattodea</taxon>
        <taxon>Blattoidea</taxon>
        <taxon>Blattidae</taxon>
        <taxon>Blattinae</taxon>
        <taxon>Periplaneta</taxon>
    </lineage>
</organism>
<feature type="domain" description="Cadherin" evidence="10">
    <location>
        <begin position="480"/>
        <end position="583"/>
    </location>
</feature>
<feature type="domain" description="Cadherin" evidence="10">
    <location>
        <begin position="684"/>
        <end position="794"/>
    </location>
</feature>
<feature type="domain" description="Cadherin" evidence="10">
    <location>
        <begin position="902"/>
        <end position="1006"/>
    </location>
</feature>
<feature type="disulfide bond" evidence="7">
    <location>
        <begin position="1702"/>
        <end position="1711"/>
    </location>
</feature>
<dbReference type="SMART" id="SM00181">
    <property type="entry name" value="EGF"/>
    <property type="match status" value="4"/>
</dbReference>
<evidence type="ECO:0000259" key="9">
    <source>
        <dbReference type="PROSITE" id="PS50026"/>
    </source>
</evidence>
<feature type="domain" description="Cadherin" evidence="10">
    <location>
        <begin position="163"/>
        <end position="267"/>
    </location>
</feature>
<feature type="domain" description="Cadherin" evidence="10">
    <location>
        <begin position="374"/>
        <end position="479"/>
    </location>
</feature>
<evidence type="ECO:0000259" key="8">
    <source>
        <dbReference type="PROSITE" id="PS50025"/>
    </source>
</evidence>
<keyword evidence="4" id="KW-0472">Membrane</keyword>
<feature type="domain" description="Cadherin" evidence="10">
    <location>
        <begin position="268"/>
        <end position="377"/>
    </location>
</feature>
<dbReference type="Pfam" id="PF00028">
    <property type="entry name" value="Cadherin"/>
    <property type="match status" value="12"/>
</dbReference>
<dbReference type="InterPro" id="IPR001791">
    <property type="entry name" value="Laminin_G"/>
</dbReference>
<dbReference type="InterPro" id="IPR015919">
    <property type="entry name" value="Cadherin-like_sf"/>
</dbReference>
<evidence type="ECO:0000256" key="4">
    <source>
        <dbReference type="ARBA" id="ARBA00023136"/>
    </source>
</evidence>
<evidence type="ECO:0000256" key="1">
    <source>
        <dbReference type="ARBA" id="ARBA00004370"/>
    </source>
</evidence>
<dbReference type="Gene3D" id="2.60.40.60">
    <property type="entry name" value="Cadherins"/>
    <property type="match status" value="13"/>
</dbReference>
<keyword evidence="3 6" id="KW-0106">Calcium</keyword>
<dbReference type="PROSITE" id="PS50268">
    <property type="entry name" value="CADHERIN_2"/>
    <property type="match status" value="13"/>
</dbReference>
<evidence type="ECO:0000313" key="12">
    <source>
        <dbReference type="Proteomes" id="UP001148838"/>
    </source>
</evidence>
<proteinExistence type="predicted"/>
<dbReference type="Pfam" id="PF00054">
    <property type="entry name" value="Laminin_G_1"/>
    <property type="match status" value="1"/>
</dbReference>
<gene>
    <name evidence="11" type="ORF">ANN_12779</name>
</gene>
<protein>
    <recommendedName>
        <fullName evidence="13">Cadherin-related tumor suppressor</fullName>
    </recommendedName>
</protein>
<dbReference type="CDD" id="cd00054">
    <property type="entry name" value="EGF_CA"/>
    <property type="match status" value="4"/>
</dbReference>
<evidence type="ECO:0000256" key="5">
    <source>
        <dbReference type="ARBA" id="ARBA00023157"/>
    </source>
</evidence>
<comment type="caution">
    <text evidence="11">The sequence shown here is derived from an EMBL/GenBank/DDBJ whole genome shotgun (WGS) entry which is preliminary data.</text>
</comment>
<dbReference type="Proteomes" id="UP001148838">
    <property type="component" value="Unassembled WGS sequence"/>
</dbReference>
<dbReference type="InterPro" id="IPR001881">
    <property type="entry name" value="EGF-like_Ca-bd_dom"/>
</dbReference>
<feature type="disulfide bond" evidence="7">
    <location>
        <begin position="1664"/>
        <end position="1673"/>
    </location>
</feature>
<evidence type="ECO:0000256" key="7">
    <source>
        <dbReference type="PROSITE-ProRule" id="PRU00076"/>
    </source>
</evidence>
<feature type="domain" description="Cadherin" evidence="10">
    <location>
        <begin position="60"/>
        <end position="162"/>
    </location>
</feature>
<keyword evidence="7" id="KW-0245">EGF-like domain</keyword>
<feature type="domain" description="Cadherin" evidence="10">
    <location>
        <begin position="1111"/>
        <end position="1216"/>
    </location>
</feature>
<dbReference type="SUPFAM" id="SSF49313">
    <property type="entry name" value="Cadherin-like"/>
    <property type="match status" value="12"/>
</dbReference>
<evidence type="ECO:0000259" key="10">
    <source>
        <dbReference type="PROSITE" id="PS50268"/>
    </source>
</evidence>
<dbReference type="PRINTS" id="PR00205">
    <property type="entry name" value="CADHERIN"/>
</dbReference>
<feature type="disulfide bond" evidence="7">
    <location>
        <begin position="1743"/>
        <end position="1752"/>
    </location>
</feature>
<evidence type="ECO:0008006" key="13">
    <source>
        <dbReference type="Google" id="ProtNLM"/>
    </source>
</evidence>
<dbReference type="CDD" id="cd00110">
    <property type="entry name" value="LamG"/>
    <property type="match status" value="1"/>
</dbReference>
<feature type="domain" description="EGF-like" evidence="9">
    <location>
        <begin position="1715"/>
        <end position="1753"/>
    </location>
</feature>
<name>A0ABQ8TK19_PERAM</name>
<evidence type="ECO:0000256" key="2">
    <source>
        <dbReference type="ARBA" id="ARBA00022737"/>
    </source>
</evidence>
<reference evidence="11 12" key="1">
    <citation type="journal article" date="2022" name="Allergy">
        <title>Genome assembly and annotation of Periplaneta americana reveal a comprehensive cockroach allergen profile.</title>
        <authorList>
            <person name="Wang L."/>
            <person name="Xiong Q."/>
            <person name="Saelim N."/>
            <person name="Wang L."/>
            <person name="Nong W."/>
            <person name="Wan A.T."/>
            <person name="Shi M."/>
            <person name="Liu X."/>
            <person name="Cao Q."/>
            <person name="Hui J.H.L."/>
            <person name="Sookrung N."/>
            <person name="Leung T.F."/>
            <person name="Tungtrongchitr A."/>
            <person name="Tsui S.K.W."/>
        </authorList>
    </citation>
    <scope>NUCLEOTIDE SEQUENCE [LARGE SCALE GENOMIC DNA]</scope>
    <source>
        <strain evidence="11">PWHHKU_190912</strain>
    </source>
</reference>
<comment type="caution">
    <text evidence="7">Lacks conserved residue(s) required for the propagation of feature annotation.</text>
</comment>
<evidence type="ECO:0000256" key="3">
    <source>
        <dbReference type="ARBA" id="ARBA00022837"/>
    </source>
</evidence>
<feature type="domain" description="Cadherin" evidence="10">
    <location>
        <begin position="1007"/>
        <end position="1110"/>
    </location>
</feature>
<feature type="domain" description="Cadherin" evidence="10">
    <location>
        <begin position="583"/>
        <end position="683"/>
    </location>
</feature>
<dbReference type="InterPro" id="IPR020894">
    <property type="entry name" value="Cadherin_CS"/>
</dbReference>
<evidence type="ECO:0000313" key="11">
    <source>
        <dbReference type="EMBL" id="KAJ4446087.1"/>
    </source>
</evidence>
<dbReference type="Gene3D" id="2.10.25.10">
    <property type="entry name" value="Laminin"/>
    <property type="match status" value="4"/>
</dbReference>
<keyword evidence="2" id="KW-0677">Repeat</keyword>
<accession>A0ABQ8TK19</accession>
<dbReference type="EMBL" id="JAJSOF020000009">
    <property type="protein sequence ID" value="KAJ4446087.1"/>
    <property type="molecule type" value="Genomic_DNA"/>
</dbReference>
<keyword evidence="5 7" id="KW-1015">Disulfide bond</keyword>
<dbReference type="SUPFAM" id="SSF57196">
    <property type="entry name" value="EGF/Laminin"/>
    <property type="match status" value="2"/>
</dbReference>
<dbReference type="PROSITE" id="PS01186">
    <property type="entry name" value="EGF_2"/>
    <property type="match status" value="2"/>
</dbReference>
<dbReference type="SMART" id="SM00112">
    <property type="entry name" value="CA"/>
    <property type="match status" value="12"/>
</dbReference>
<feature type="domain" description="EGF-like" evidence="9">
    <location>
        <begin position="1755"/>
        <end position="1791"/>
    </location>
</feature>
<dbReference type="CDD" id="cd11304">
    <property type="entry name" value="Cadherin_repeat"/>
    <property type="match status" value="13"/>
</dbReference>
<dbReference type="PROSITE" id="PS00232">
    <property type="entry name" value="CADHERIN_1"/>
    <property type="match status" value="5"/>
</dbReference>
<dbReference type="PROSITE" id="PS00022">
    <property type="entry name" value="EGF_1"/>
    <property type="match status" value="4"/>
</dbReference>
<dbReference type="PANTHER" id="PTHR24027">
    <property type="entry name" value="CADHERIN-23"/>
    <property type="match status" value="1"/>
</dbReference>
<dbReference type="SMART" id="SM00282">
    <property type="entry name" value="LamG"/>
    <property type="match status" value="1"/>
</dbReference>
<dbReference type="PROSITE" id="PS50025">
    <property type="entry name" value="LAM_G_DOMAIN"/>
    <property type="match status" value="1"/>
</dbReference>
<feature type="disulfide bond" evidence="7">
    <location>
        <begin position="1781"/>
        <end position="1790"/>
    </location>
</feature>
<feature type="domain" description="Cadherin" evidence="10">
    <location>
        <begin position="1323"/>
        <end position="1430"/>
    </location>
</feature>
<feature type="disulfide bond" evidence="7">
    <location>
        <begin position="1724"/>
        <end position="1741"/>
    </location>
</feature>